<name>A0A1H2MXE1_9ACTN</name>
<keyword evidence="7 9" id="KW-0811">Translocation</keyword>
<keyword evidence="6 9" id="KW-1133">Transmembrane helix</keyword>
<dbReference type="GO" id="GO:0005886">
    <property type="term" value="C:plasma membrane"/>
    <property type="evidence" value="ECO:0007669"/>
    <property type="project" value="UniProtKB-SubCell"/>
</dbReference>
<comment type="subunit">
    <text evidence="9">Component of the Sec protein translocase complex. Heterotrimer consisting of SecY, SecE and SecG subunits. The heterotrimers can form oligomers, although 1 heterotrimer is thought to be able to translocate proteins. Interacts with the ribosome. Interacts with SecDF, and other proteins may be involved. Interacts with SecA.</text>
</comment>
<organism evidence="11 12">
    <name type="scientific">Microlunatus sagamiharensis</name>
    <dbReference type="NCBI Taxonomy" id="546874"/>
    <lineage>
        <taxon>Bacteria</taxon>
        <taxon>Bacillati</taxon>
        <taxon>Actinomycetota</taxon>
        <taxon>Actinomycetes</taxon>
        <taxon>Propionibacteriales</taxon>
        <taxon>Propionibacteriaceae</taxon>
        <taxon>Microlunatus</taxon>
    </lineage>
</organism>
<evidence type="ECO:0000256" key="8">
    <source>
        <dbReference type="ARBA" id="ARBA00023136"/>
    </source>
</evidence>
<proteinExistence type="inferred from homology"/>
<dbReference type="EMBL" id="LT629799">
    <property type="protein sequence ID" value="SDU97973.1"/>
    <property type="molecule type" value="Genomic_DNA"/>
</dbReference>
<protein>
    <recommendedName>
        <fullName evidence="9">Protein translocase subunit SecE</fullName>
    </recommendedName>
</protein>
<dbReference type="Gene3D" id="1.20.5.1030">
    <property type="entry name" value="Preprotein translocase secy subunit"/>
    <property type="match status" value="1"/>
</dbReference>
<dbReference type="NCBIfam" id="TIGR00964">
    <property type="entry name" value="secE_bact"/>
    <property type="match status" value="1"/>
</dbReference>
<reference evidence="12" key="1">
    <citation type="submission" date="2016-10" db="EMBL/GenBank/DDBJ databases">
        <authorList>
            <person name="Varghese N."/>
            <person name="Submissions S."/>
        </authorList>
    </citation>
    <scope>NUCLEOTIDE SEQUENCE [LARGE SCALE GENOMIC DNA]</scope>
    <source>
        <strain evidence="12">DSM 21743</strain>
    </source>
</reference>
<evidence type="ECO:0000256" key="3">
    <source>
        <dbReference type="ARBA" id="ARBA00022475"/>
    </source>
</evidence>
<keyword evidence="8 9" id="KW-0472">Membrane</keyword>
<evidence type="ECO:0000256" key="6">
    <source>
        <dbReference type="ARBA" id="ARBA00022989"/>
    </source>
</evidence>
<keyword evidence="5 9" id="KW-0653">Protein transport</keyword>
<dbReference type="AlphaFoldDB" id="A0A1H2MXE1"/>
<comment type="function">
    <text evidence="9">Essential subunit of the Sec protein translocation channel SecYEG. Clamps together the 2 halves of SecY. May contact the channel plug during translocation.</text>
</comment>
<evidence type="ECO:0000313" key="11">
    <source>
        <dbReference type="EMBL" id="SDU97973.1"/>
    </source>
</evidence>
<dbReference type="GO" id="GO:0008320">
    <property type="term" value="F:protein transmembrane transporter activity"/>
    <property type="evidence" value="ECO:0007669"/>
    <property type="project" value="UniProtKB-UniRule"/>
</dbReference>
<dbReference type="GO" id="GO:0043952">
    <property type="term" value="P:protein transport by the Sec complex"/>
    <property type="evidence" value="ECO:0007669"/>
    <property type="project" value="UniProtKB-UniRule"/>
</dbReference>
<dbReference type="Pfam" id="PF00584">
    <property type="entry name" value="SecE"/>
    <property type="match status" value="1"/>
</dbReference>
<sequence length="143" mass="14849">MADKDEAVPSGPSSDDADLPAELAEPDPSGSERVASDDLEPAELETAGVGAAGAGASSSLTRKSGPTPKGTPTAKRDAAPEERRTTPAAFVRQSVGELRKVVYPTGQQLGNYFLVVLVFVLFIIAYVSLLDLGIGKLVFAIFS</sequence>
<evidence type="ECO:0000256" key="4">
    <source>
        <dbReference type="ARBA" id="ARBA00022692"/>
    </source>
</evidence>
<feature type="compositionally biased region" description="Basic and acidic residues" evidence="10">
    <location>
        <begin position="74"/>
        <end position="85"/>
    </location>
</feature>
<feature type="transmembrane region" description="Helical" evidence="9">
    <location>
        <begin position="109"/>
        <end position="129"/>
    </location>
</feature>
<keyword evidence="2 9" id="KW-0813">Transport</keyword>
<evidence type="ECO:0000313" key="12">
    <source>
        <dbReference type="Proteomes" id="UP000198825"/>
    </source>
</evidence>
<comment type="subcellular location">
    <subcellularLocation>
        <location evidence="9">Cell membrane</location>
        <topology evidence="9">Single-pass membrane protein</topology>
    </subcellularLocation>
    <subcellularLocation>
        <location evidence="1">Membrane</location>
    </subcellularLocation>
</comment>
<dbReference type="RefSeq" id="WP_231918169.1">
    <property type="nucleotide sequence ID" value="NZ_LT629799.1"/>
</dbReference>
<evidence type="ECO:0000256" key="5">
    <source>
        <dbReference type="ARBA" id="ARBA00022927"/>
    </source>
</evidence>
<feature type="region of interest" description="Disordered" evidence="10">
    <location>
        <begin position="1"/>
        <end position="87"/>
    </location>
</feature>
<keyword evidence="3 9" id="KW-1003">Cell membrane</keyword>
<keyword evidence="4 9" id="KW-0812">Transmembrane</keyword>
<accession>A0A1H2MXE1</accession>
<dbReference type="PANTHER" id="PTHR33910:SF1">
    <property type="entry name" value="PROTEIN TRANSLOCASE SUBUNIT SECE"/>
    <property type="match status" value="1"/>
</dbReference>
<dbReference type="HAMAP" id="MF_00422">
    <property type="entry name" value="SecE"/>
    <property type="match status" value="1"/>
</dbReference>
<dbReference type="InterPro" id="IPR038379">
    <property type="entry name" value="SecE_sf"/>
</dbReference>
<dbReference type="Proteomes" id="UP000198825">
    <property type="component" value="Chromosome I"/>
</dbReference>
<evidence type="ECO:0000256" key="1">
    <source>
        <dbReference type="ARBA" id="ARBA00004370"/>
    </source>
</evidence>
<dbReference type="GO" id="GO:0065002">
    <property type="term" value="P:intracellular protein transmembrane transport"/>
    <property type="evidence" value="ECO:0007669"/>
    <property type="project" value="UniProtKB-UniRule"/>
</dbReference>
<evidence type="ECO:0000256" key="10">
    <source>
        <dbReference type="SAM" id="MobiDB-lite"/>
    </source>
</evidence>
<dbReference type="InterPro" id="IPR005807">
    <property type="entry name" value="SecE_bac"/>
</dbReference>
<keyword evidence="12" id="KW-1185">Reference proteome</keyword>
<evidence type="ECO:0000256" key="2">
    <source>
        <dbReference type="ARBA" id="ARBA00022448"/>
    </source>
</evidence>
<dbReference type="InterPro" id="IPR001901">
    <property type="entry name" value="Translocase_SecE/Sec61-g"/>
</dbReference>
<dbReference type="PANTHER" id="PTHR33910">
    <property type="entry name" value="PROTEIN TRANSLOCASE SUBUNIT SECE"/>
    <property type="match status" value="1"/>
</dbReference>
<dbReference type="GO" id="GO:0006605">
    <property type="term" value="P:protein targeting"/>
    <property type="evidence" value="ECO:0007669"/>
    <property type="project" value="UniProtKB-UniRule"/>
</dbReference>
<evidence type="ECO:0000256" key="7">
    <source>
        <dbReference type="ARBA" id="ARBA00023010"/>
    </source>
</evidence>
<evidence type="ECO:0000256" key="9">
    <source>
        <dbReference type="HAMAP-Rule" id="MF_00422"/>
    </source>
</evidence>
<gene>
    <name evidence="9" type="primary">secE</name>
    <name evidence="11" type="ORF">SAMN04488544_2919</name>
</gene>
<comment type="similarity">
    <text evidence="9">Belongs to the SecE/SEC61-gamma family.</text>
</comment>
<dbReference type="STRING" id="546874.SAMN04488544_2919"/>
<dbReference type="GO" id="GO:0009306">
    <property type="term" value="P:protein secretion"/>
    <property type="evidence" value="ECO:0007669"/>
    <property type="project" value="UniProtKB-UniRule"/>
</dbReference>